<feature type="transmembrane region" description="Helical" evidence="14">
    <location>
        <begin position="37"/>
        <end position="56"/>
    </location>
</feature>
<dbReference type="InterPro" id="IPR050351">
    <property type="entry name" value="BphY/WalK/GraS-like"/>
</dbReference>
<feature type="region of interest" description="Disordered" evidence="13">
    <location>
        <begin position="326"/>
        <end position="350"/>
    </location>
</feature>
<dbReference type="SMART" id="SM00387">
    <property type="entry name" value="HATPase_c"/>
    <property type="match status" value="1"/>
</dbReference>
<dbReference type="PANTHER" id="PTHR45453">
    <property type="entry name" value="PHOSPHATE REGULON SENSOR PROTEIN PHOR"/>
    <property type="match status" value="1"/>
</dbReference>
<keyword evidence="6 14" id="KW-0812">Transmembrane</keyword>
<evidence type="ECO:0000256" key="8">
    <source>
        <dbReference type="ARBA" id="ARBA00022777"/>
    </source>
</evidence>
<dbReference type="PANTHER" id="PTHR45453:SF2">
    <property type="entry name" value="HISTIDINE KINASE"/>
    <property type="match status" value="1"/>
</dbReference>
<protein>
    <recommendedName>
        <fullName evidence="3">histidine kinase</fullName>
        <ecNumber evidence="3">2.7.13.3</ecNumber>
    </recommendedName>
</protein>
<keyword evidence="12 14" id="KW-0472">Membrane</keyword>
<reference evidence="17" key="1">
    <citation type="journal article" date="2019" name="Int. J. Syst. Evol. Microbiol.">
        <title>The Global Catalogue of Microorganisms (GCM) 10K type strain sequencing project: providing services to taxonomists for standard genome sequencing and annotation.</title>
        <authorList>
            <consortium name="The Broad Institute Genomics Platform"/>
            <consortium name="The Broad Institute Genome Sequencing Center for Infectious Disease"/>
            <person name="Wu L."/>
            <person name="Ma J."/>
        </authorList>
    </citation>
    <scope>NUCLEOTIDE SEQUENCE [LARGE SCALE GENOMIC DNA]</scope>
    <source>
        <strain evidence="17">CGMCC 4.1434</strain>
    </source>
</reference>
<dbReference type="Proteomes" id="UP001596109">
    <property type="component" value="Unassembled WGS sequence"/>
</dbReference>
<feature type="compositionally biased region" description="Basic and acidic residues" evidence="13">
    <location>
        <begin position="331"/>
        <end position="350"/>
    </location>
</feature>
<keyword evidence="11" id="KW-0902">Two-component regulatory system</keyword>
<keyword evidence="17" id="KW-1185">Reference proteome</keyword>
<evidence type="ECO:0000256" key="2">
    <source>
        <dbReference type="ARBA" id="ARBA00004651"/>
    </source>
</evidence>
<keyword evidence="9" id="KW-0067">ATP-binding</keyword>
<dbReference type="RefSeq" id="WP_381432363.1">
    <property type="nucleotide sequence ID" value="NZ_JBHSNO010000005.1"/>
</dbReference>
<feature type="transmembrane region" description="Helical" evidence="14">
    <location>
        <begin position="12"/>
        <end position="31"/>
    </location>
</feature>
<evidence type="ECO:0000256" key="3">
    <source>
        <dbReference type="ARBA" id="ARBA00012438"/>
    </source>
</evidence>
<evidence type="ECO:0000256" key="11">
    <source>
        <dbReference type="ARBA" id="ARBA00023012"/>
    </source>
</evidence>
<evidence type="ECO:0000256" key="5">
    <source>
        <dbReference type="ARBA" id="ARBA00022679"/>
    </source>
</evidence>
<keyword evidence="4" id="KW-1003">Cell membrane</keyword>
<evidence type="ECO:0000256" key="1">
    <source>
        <dbReference type="ARBA" id="ARBA00000085"/>
    </source>
</evidence>
<comment type="subcellular location">
    <subcellularLocation>
        <location evidence="2">Cell membrane</location>
        <topology evidence="2">Multi-pass membrane protein</topology>
    </subcellularLocation>
</comment>
<evidence type="ECO:0000313" key="16">
    <source>
        <dbReference type="EMBL" id="MFC5588779.1"/>
    </source>
</evidence>
<evidence type="ECO:0000256" key="13">
    <source>
        <dbReference type="SAM" id="MobiDB-lite"/>
    </source>
</evidence>
<proteinExistence type="predicted"/>
<dbReference type="InterPro" id="IPR036890">
    <property type="entry name" value="HATPase_C_sf"/>
</dbReference>
<dbReference type="EMBL" id="JBHSNO010000005">
    <property type="protein sequence ID" value="MFC5588779.1"/>
    <property type="molecule type" value="Genomic_DNA"/>
</dbReference>
<organism evidence="16 17">
    <name type="scientific">Sporosarcina soli</name>
    <dbReference type="NCBI Taxonomy" id="334736"/>
    <lineage>
        <taxon>Bacteria</taxon>
        <taxon>Bacillati</taxon>
        <taxon>Bacillota</taxon>
        <taxon>Bacilli</taxon>
        <taxon>Bacillales</taxon>
        <taxon>Caryophanaceae</taxon>
        <taxon>Sporosarcina</taxon>
    </lineage>
</organism>
<gene>
    <name evidence="16" type="ORF">ACFPRA_07770</name>
</gene>
<dbReference type="PROSITE" id="PS50109">
    <property type="entry name" value="HIS_KIN"/>
    <property type="match status" value="1"/>
</dbReference>
<evidence type="ECO:0000256" key="9">
    <source>
        <dbReference type="ARBA" id="ARBA00022840"/>
    </source>
</evidence>
<keyword evidence="5" id="KW-0808">Transferase</keyword>
<keyword evidence="10 14" id="KW-1133">Transmembrane helix</keyword>
<dbReference type="EC" id="2.7.13.3" evidence="3"/>
<keyword evidence="8 16" id="KW-0418">Kinase</keyword>
<dbReference type="PRINTS" id="PR00344">
    <property type="entry name" value="BCTRLSENSOR"/>
</dbReference>
<evidence type="ECO:0000256" key="14">
    <source>
        <dbReference type="SAM" id="Phobius"/>
    </source>
</evidence>
<feature type="domain" description="Histidine kinase" evidence="15">
    <location>
        <begin position="123"/>
        <end position="330"/>
    </location>
</feature>
<dbReference type="GO" id="GO:0016301">
    <property type="term" value="F:kinase activity"/>
    <property type="evidence" value="ECO:0007669"/>
    <property type="project" value="UniProtKB-KW"/>
</dbReference>
<dbReference type="SUPFAM" id="SSF55874">
    <property type="entry name" value="ATPase domain of HSP90 chaperone/DNA topoisomerase II/histidine kinase"/>
    <property type="match status" value="1"/>
</dbReference>
<dbReference type="InterPro" id="IPR004358">
    <property type="entry name" value="Sig_transdc_His_kin-like_C"/>
</dbReference>
<accession>A0ABW0TK34</accession>
<evidence type="ECO:0000256" key="6">
    <source>
        <dbReference type="ARBA" id="ARBA00022692"/>
    </source>
</evidence>
<dbReference type="InterPro" id="IPR003594">
    <property type="entry name" value="HATPase_dom"/>
</dbReference>
<name>A0ABW0TK34_9BACL</name>
<evidence type="ECO:0000256" key="7">
    <source>
        <dbReference type="ARBA" id="ARBA00022741"/>
    </source>
</evidence>
<evidence type="ECO:0000259" key="15">
    <source>
        <dbReference type="PROSITE" id="PS50109"/>
    </source>
</evidence>
<evidence type="ECO:0000256" key="10">
    <source>
        <dbReference type="ARBA" id="ARBA00022989"/>
    </source>
</evidence>
<keyword evidence="7" id="KW-0547">Nucleotide-binding</keyword>
<comment type="caution">
    <text evidence="16">The sequence shown here is derived from an EMBL/GenBank/DDBJ whole genome shotgun (WGS) entry which is preliminary data.</text>
</comment>
<sequence length="350" mass="40442">MKKFTMFIQEHMSFMVFQLFLVLFIMFLYWLDGFRNFNTAVYSISMSMLLTAGYLVGKFIMRRSIYATITQKPQKMEDALIRHGQSPEHRQMMAFTRELYKIYQNEVQTLYASQHRQLHFMNQWVHQMKTPISVIGLLLQEKGELDRESITEEIEKIRRGLDTVLVNARLETFEQDMQIERVGLKTLVQEIVNEHKRLFITNGVFPVISIEENYSVATDMKWMKFVIGQFITNAVKYTFERGKKVHIDAARTAEGLRLTVRDEGVGIPASDLKRITKPFFTGENGRLTGESTGMGLYIATEVCQRLGHRLTIESQLGAGTTVTVLFENGEAGERDDTEDDRRTDGSDEDL</sequence>
<evidence type="ECO:0000256" key="4">
    <source>
        <dbReference type="ARBA" id="ARBA00022475"/>
    </source>
</evidence>
<dbReference type="Gene3D" id="3.30.565.10">
    <property type="entry name" value="Histidine kinase-like ATPase, C-terminal domain"/>
    <property type="match status" value="1"/>
</dbReference>
<comment type="catalytic activity">
    <reaction evidence="1">
        <text>ATP + protein L-histidine = ADP + protein N-phospho-L-histidine.</text>
        <dbReference type="EC" id="2.7.13.3"/>
    </reaction>
</comment>
<evidence type="ECO:0000313" key="17">
    <source>
        <dbReference type="Proteomes" id="UP001596109"/>
    </source>
</evidence>
<dbReference type="InterPro" id="IPR005467">
    <property type="entry name" value="His_kinase_dom"/>
</dbReference>
<evidence type="ECO:0000256" key="12">
    <source>
        <dbReference type="ARBA" id="ARBA00023136"/>
    </source>
</evidence>
<dbReference type="Pfam" id="PF02518">
    <property type="entry name" value="HATPase_c"/>
    <property type="match status" value="1"/>
</dbReference>